<dbReference type="PANTHER" id="PTHR21481:SF0">
    <property type="entry name" value="PROTEIN CLEC16A"/>
    <property type="match status" value="1"/>
</dbReference>
<dbReference type="EMBL" id="BLLF01000309">
    <property type="protein sequence ID" value="GFH10370.1"/>
    <property type="molecule type" value="Genomic_DNA"/>
</dbReference>
<dbReference type="GO" id="GO:0006914">
    <property type="term" value="P:autophagy"/>
    <property type="evidence" value="ECO:0007669"/>
    <property type="project" value="UniProtKB-KW"/>
</dbReference>
<dbReference type="Proteomes" id="UP000485058">
    <property type="component" value="Unassembled WGS sequence"/>
</dbReference>
<evidence type="ECO:0000256" key="1">
    <source>
        <dbReference type="ARBA" id="ARBA00023006"/>
    </source>
</evidence>
<dbReference type="InterPro" id="IPR019155">
    <property type="entry name" value="CLEC16A/TT9_N"/>
</dbReference>
<dbReference type="GO" id="GO:0016197">
    <property type="term" value="P:endosomal transport"/>
    <property type="evidence" value="ECO:0007669"/>
    <property type="project" value="TreeGrafter"/>
</dbReference>
<protein>
    <submittedName>
        <fullName evidence="3">Protein CLEC16A</fullName>
    </submittedName>
</protein>
<dbReference type="PANTHER" id="PTHR21481">
    <property type="entry name" value="PROTEIN CLEC16A"/>
    <property type="match status" value="1"/>
</dbReference>
<dbReference type="Pfam" id="PF09758">
    <property type="entry name" value="FPL"/>
    <property type="match status" value="1"/>
</dbReference>
<keyword evidence="1" id="KW-0072">Autophagy</keyword>
<name>A0A699YJU7_HAELA</name>
<dbReference type="GO" id="GO:0005794">
    <property type="term" value="C:Golgi apparatus"/>
    <property type="evidence" value="ECO:0007669"/>
    <property type="project" value="TreeGrafter"/>
</dbReference>
<feature type="domain" description="FPL" evidence="2">
    <location>
        <begin position="66"/>
        <end position="223"/>
    </location>
</feature>
<accession>A0A699YJU7</accession>
<organism evidence="3 4">
    <name type="scientific">Haematococcus lacustris</name>
    <name type="common">Green alga</name>
    <name type="synonym">Haematococcus pluvialis</name>
    <dbReference type="NCBI Taxonomy" id="44745"/>
    <lineage>
        <taxon>Eukaryota</taxon>
        <taxon>Viridiplantae</taxon>
        <taxon>Chlorophyta</taxon>
        <taxon>core chlorophytes</taxon>
        <taxon>Chlorophyceae</taxon>
        <taxon>CS clade</taxon>
        <taxon>Chlamydomonadales</taxon>
        <taxon>Haematococcaceae</taxon>
        <taxon>Haematococcus</taxon>
    </lineage>
</organism>
<dbReference type="GO" id="GO:0005770">
    <property type="term" value="C:late endosome"/>
    <property type="evidence" value="ECO:0007669"/>
    <property type="project" value="TreeGrafter"/>
</dbReference>
<dbReference type="AlphaFoldDB" id="A0A699YJU7"/>
<proteinExistence type="predicted"/>
<dbReference type="InterPro" id="IPR039272">
    <property type="entry name" value="CLEC16A/TT9"/>
</dbReference>
<dbReference type="GO" id="GO:0007034">
    <property type="term" value="P:vacuolar transport"/>
    <property type="evidence" value="ECO:0007669"/>
    <property type="project" value="TreeGrafter"/>
</dbReference>
<evidence type="ECO:0000313" key="4">
    <source>
        <dbReference type="Proteomes" id="UP000485058"/>
    </source>
</evidence>
<sequence length="410" mass="46152">MASLASIDALASKLLKRDWWQGLFSGANQEEGARKYTPEELRNLYDTLHRNPVVNESNRAVVVETIRSISEFMIWGDQHEPRIFDFFLENNIMLYLYNILLQPANRAGEVAKQVLQTLGIIIQNVRSETGVFFLFSNNHINNIVGVRFDFDDEEVLGFYISFLKAVSLKLSPKTVNFFVVEPASDAAGSAAIDLPLYSEAIKFAHHREGMVRAGVRTLTLNVMAVMDPNIQAFVCSPPASAYFGSIATYLVRQIEHLHQYLAPAQALAPQALSSLDSQMAEVEDVLSYCNDVFRWRHREWCRHYWSQLNHAGRLMAVMVMRELLQLLLQVMRVRVTCWPASCGSRWWAHTCSARCSSVQVPPLPPALYQPHGCLVRLGTLLPAAALYASVEQHSPGTAWPEPQHCHGQAA</sequence>
<keyword evidence="4" id="KW-1185">Reference proteome</keyword>
<evidence type="ECO:0000259" key="2">
    <source>
        <dbReference type="Pfam" id="PF09758"/>
    </source>
</evidence>
<comment type="caution">
    <text evidence="3">The sequence shown here is derived from an EMBL/GenBank/DDBJ whole genome shotgun (WGS) entry which is preliminary data.</text>
</comment>
<evidence type="ECO:0000313" key="3">
    <source>
        <dbReference type="EMBL" id="GFH10370.1"/>
    </source>
</evidence>
<gene>
    <name evidence="3" type="ORF">HaLaN_05670</name>
</gene>
<reference evidence="3 4" key="1">
    <citation type="submission" date="2020-02" db="EMBL/GenBank/DDBJ databases">
        <title>Draft genome sequence of Haematococcus lacustris strain NIES-144.</title>
        <authorList>
            <person name="Morimoto D."/>
            <person name="Nakagawa S."/>
            <person name="Yoshida T."/>
            <person name="Sawayama S."/>
        </authorList>
    </citation>
    <scope>NUCLEOTIDE SEQUENCE [LARGE SCALE GENOMIC DNA]</scope>
    <source>
        <strain evidence="3 4">NIES-144</strain>
    </source>
</reference>
<dbReference type="GO" id="GO:1901096">
    <property type="term" value="P:regulation of autophagosome maturation"/>
    <property type="evidence" value="ECO:0007669"/>
    <property type="project" value="TreeGrafter"/>
</dbReference>